<evidence type="ECO:0000256" key="10">
    <source>
        <dbReference type="ARBA" id="ARBA00048048"/>
    </source>
</evidence>
<accession>A0A9P5Z3K9</accession>
<evidence type="ECO:0000256" key="5">
    <source>
        <dbReference type="ARBA" id="ARBA00023136"/>
    </source>
</evidence>
<evidence type="ECO:0000256" key="6">
    <source>
        <dbReference type="ARBA" id="ARBA00023139"/>
    </source>
</evidence>
<evidence type="ECO:0000256" key="8">
    <source>
        <dbReference type="ARBA" id="ARBA00023315"/>
    </source>
</evidence>
<keyword evidence="5 11" id="KW-0472">Membrane</keyword>
<keyword evidence="3 11" id="KW-0812">Transmembrane</keyword>
<comment type="caution">
    <text evidence="13">The sequence shown here is derived from an EMBL/GenBank/DDBJ whole genome shotgun (WGS) entry which is preliminary data.</text>
</comment>
<feature type="transmembrane region" description="Helical" evidence="11">
    <location>
        <begin position="61"/>
        <end position="81"/>
    </location>
</feature>
<dbReference type="GO" id="GO:0005783">
    <property type="term" value="C:endoplasmic reticulum"/>
    <property type="evidence" value="ECO:0007669"/>
    <property type="project" value="TreeGrafter"/>
</dbReference>
<gene>
    <name evidence="13" type="ORF">BDN70DRAFT_607636</name>
</gene>
<evidence type="ECO:0000256" key="9">
    <source>
        <dbReference type="ARBA" id="ARBA00038298"/>
    </source>
</evidence>
<keyword evidence="7" id="KW-0449">Lipoprotein</keyword>
<dbReference type="GO" id="GO:0016020">
    <property type="term" value="C:membrane"/>
    <property type="evidence" value="ECO:0007669"/>
    <property type="project" value="UniProtKB-SubCell"/>
</dbReference>
<dbReference type="Proteomes" id="UP000807469">
    <property type="component" value="Unassembled WGS sequence"/>
</dbReference>
<proteinExistence type="inferred from homology"/>
<keyword evidence="14" id="KW-1185">Reference proteome</keyword>
<keyword evidence="6" id="KW-0564">Palmitate</keyword>
<protein>
    <recommendedName>
        <fullName evidence="11">Palmitoyltransferase</fullName>
        <ecNumber evidence="11">2.3.1.225</ecNumber>
    </recommendedName>
</protein>
<evidence type="ECO:0000313" key="13">
    <source>
        <dbReference type="EMBL" id="KAF9480499.1"/>
    </source>
</evidence>
<dbReference type="GO" id="GO:0019706">
    <property type="term" value="F:protein-cysteine S-palmitoyltransferase activity"/>
    <property type="evidence" value="ECO:0007669"/>
    <property type="project" value="UniProtKB-EC"/>
</dbReference>
<evidence type="ECO:0000259" key="12">
    <source>
        <dbReference type="Pfam" id="PF01529"/>
    </source>
</evidence>
<dbReference type="GO" id="GO:0005794">
    <property type="term" value="C:Golgi apparatus"/>
    <property type="evidence" value="ECO:0007669"/>
    <property type="project" value="TreeGrafter"/>
</dbReference>
<dbReference type="GO" id="GO:0006612">
    <property type="term" value="P:protein targeting to membrane"/>
    <property type="evidence" value="ECO:0007669"/>
    <property type="project" value="TreeGrafter"/>
</dbReference>
<name>A0A9P5Z3K9_9AGAR</name>
<dbReference type="AlphaFoldDB" id="A0A9P5Z3K9"/>
<keyword evidence="2 11" id="KW-0808">Transferase</keyword>
<keyword evidence="4 11" id="KW-1133">Transmembrane helix</keyword>
<evidence type="ECO:0000256" key="11">
    <source>
        <dbReference type="RuleBase" id="RU079119"/>
    </source>
</evidence>
<feature type="transmembrane region" description="Helical" evidence="11">
    <location>
        <begin position="259"/>
        <end position="280"/>
    </location>
</feature>
<comment type="domain">
    <text evidence="11">The DHHC domain is required for palmitoyltransferase activity.</text>
</comment>
<dbReference type="EC" id="2.3.1.225" evidence="11"/>
<feature type="transmembrane region" description="Helical" evidence="11">
    <location>
        <begin position="20"/>
        <end position="41"/>
    </location>
</feature>
<dbReference type="Pfam" id="PF01529">
    <property type="entry name" value="DHHC"/>
    <property type="match status" value="1"/>
</dbReference>
<dbReference type="OrthoDB" id="302728at2759"/>
<organism evidence="13 14">
    <name type="scientific">Pholiota conissans</name>
    <dbReference type="NCBI Taxonomy" id="109636"/>
    <lineage>
        <taxon>Eukaryota</taxon>
        <taxon>Fungi</taxon>
        <taxon>Dikarya</taxon>
        <taxon>Basidiomycota</taxon>
        <taxon>Agaricomycotina</taxon>
        <taxon>Agaricomycetes</taxon>
        <taxon>Agaricomycetidae</taxon>
        <taxon>Agaricales</taxon>
        <taxon>Agaricineae</taxon>
        <taxon>Strophariaceae</taxon>
        <taxon>Pholiota</taxon>
    </lineage>
</organism>
<dbReference type="InterPro" id="IPR039859">
    <property type="entry name" value="PFA4/ZDH16/20/ERF2-like"/>
</dbReference>
<dbReference type="InterPro" id="IPR001594">
    <property type="entry name" value="Palmitoyltrfase_DHHC"/>
</dbReference>
<dbReference type="PANTHER" id="PTHR22883">
    <property type="entry name" value="ZINC FINGER DHHC DOMAIN CONTAINING PROTEIN"/>
    <property type="match status" value="1"/>
</dbReference>
<evidence type="ECO:0000256" key="1">
    <source>
        <dbReference type="ARBA" id="ARBA00004141"/>
    </source>
</evidence>
<dbReference type="PROSITE" id="PS50216">
    <property type="entry name" value="DHHC"/>
    <property type="match status" value="1"/>
</dbReference>
<evidence type="ECO:0000256" key="3">
    <source>
        <dbReference type="ARBA" id="ARBA00022692"/>
    </source>
</evidence>
<dbReference type="EMBL" id="MU155193">
    <property type="protein sequence ID" value="KAF9480499.1"/>
    <property type="molecule type" value="Genomic_DNA"/>
</dbReference>
<sequence length="371" mass="41969">MITLRLAANLGKISLFPGQWILCVETIIQLLVLCVIAYSWYLSVFHVGIDWLIRRRGSYALGAIYILSVNVLIAPLAGLYLSLCSGRYTRDVAIYPLPDKKLLVEPYICTNQSGDPDVCNKGKCNGKWRPPRAYHCSTCGVCRLQFDHHCPWIGNCVTLYTLKGFCCMLFLLPVAFTVAALPIFKILLVHISSALDTSRRNEWANQIWWDWPGSWILCAGPFGRWVVGTILGFVIIKIDRQKSREDLLEPGYLIEEPHLRLILTVGFAMLLSLFTIFLLINSLKMVLQGVTTLETLRPPTIFVCIPRGSAESSVTVPIFPNERPYDLGSTLNWKFFVATRLVASSNLRSYIWPKLNPTMIQRMRSPLQPDS</sequence>
<feature type="domain" description="Palmitoyltransferase DHHC" evidence="12">
    <location>
        <begin position="124"/>
        <end position="296"/>
    </location>
</feature>
<comment type="catalytic activity">
    <reaction evidence="10 11">
        <text>L-cysteinyl-[protein] + hexadecanoyl-CoA = S-hexadecanoyl-L-cysteinyl-[protein] + CoA</text>
        <dbReference type="Rhea" id="RHEA:36683"/>
        <dbReference type="Rhea" id="RHEA-COMP:10131"/>
        <dbReference type="Rhea" id="RHEA-COMP:11032"/>
        <dbReference type="ChEBI" id="CHEBI:29950"/>
        <dbReference type="ChEBI" id="CHEBI:57287"/>
        <dbReference type="ChEBI" id="CHEBI:57379"/>
        <dbReference type="ChEBI" id="CHEBI:74151"/>
        <dbReference type="EC" id="2.3.1.225"/>
    </reaction>
</comment>
<feature type="transmembrane region" description="Helical" evidence="11">
    <location>
        <begin position="213"/>
        <end position="238"/>
    </location>
</feature>
<dbReference type="PANTHER" id="PTHR22883:SF23">
    <property type="entry name" value="PALMITOYLTRANSFERASE ZDHHC6"/>
    <property type="match status" value="1"/>
</dbReference>
<comment type="similarity">
    <text evidence="9">Belongs to the DHHC palmitoyltransferase family. PFA5 subfamily.</text>
</comment>
<keyword evidence="8 11" id="KW-0012">Acyltransferase</keyword>
<evidence type="ECO:0000256" key="2">
    <source>
        <dbReference type="ARBA" id="ARBA00022679"/>
    </source>
</evidence>
<evidence type="ECO:0000256" key="7">
    <source>
        <dbReference type="ARBA" id="ARBA00023288"/>
    </source>
</evidence>
<feature type="transmembrane region" description="Helical" evidence="11">
    <location>
        <begin position="169"/>
        <end position="193"/>
    </location>
</feature>
<comment type="subcellular location">
    <subcellularLocation>
        <location evidence="1">Membrane</location>
        <topology evidence="1">Multi-pass membrane protein</topology>
    </subcellularLocation>
</comment>
<evidence type="ECO:0000256" key="4">
    <source>
        <dbReference type="ARBA" id="ARBA00022989"/>
    </source>
</evidence>
<evidence type="ECO:0000313" key="14">
    <source>
        <dbReference type="Proteomes" id="UP000807469"/>
    </source>
</evidence>
<reference evidence="13" key="1">
    <citation type="submission" date="2020-11" db="EMBL/GenBank/DDBJ databases">
        <authorList>
            <consortium name="DOE Joint Genome Institute"/>
            <person name="Ahrendt S."/>
            <person name="Riley R."/>
            <person name="Andreopoulos W."/>
            <person name="Labutti K."/>
            <person name="Pangilinan J."/>
            <person name="Ruiz-Duenas F.J."/>
            <person name="Barrasa J.M."/>
            <person name="Sanchez-Garcia M."/>
            <person name="Camarero S."/>
            <person name="Miyauchi S."/>
            <person name="Serrano A."/>
            <person name="Linde D."/>
            <person name="Babiker R."/>
            <person name="Drula E."/>
            <person name="Ayuso-Fernandez I."/>
            <person name="Pacheco R."/>
            <person name="Padilla G."/>
            <person name="Ferreira P."/>
            <person name="Barriuso J."/>
            <person name="Kellner H."/>
            <person name="Castanera R."/>
            <person name="Alfaro M."/>
            <person name="Ramirez L."/>
            <person name="Pisabarro A.G."/>
            <person name="Kuo A."/>
            <person name="Tritt A."/>
            <person name="Lipzen A."/>
            <person name="He G."/>
            <person name="Yan M."/>
            <person name="Ng V."/>
            <person name="Cullen D."/>
            <person name="Martin F."/>
            <person name="Rosso M.-N."/>
            <person name="Henrissat B."/>
            <person name="Hibbett D."/>
            <person name="Martinez A.T."/>
            <person name="Grigoriev I.V."/>
        </authorList>
    </citation>
    <scope>NUCLEOTIDE SEQUENCE</scope>
    <source>
        <strain evidence="13">CIRM-BRFM 674</strain>
    </source>
</reference>